<dbReference type="InterPro" id="IPR032675">
    <property type="entry name" value="LRR_dom_sf"/>
</dbReference>
<feature type="compositionally biased region" description="Gly residues" evidence="1">
    <location>
        <begin position="130"/>
        <end position="141"/>
    </location>
</feature>
<protein>
    <submittedName>
        <fullName evidence="2">Uncharacterized protein</fullName>
    </submittedName>
</protein>
<evidence type="ECO:0000313" key="3">
    <source>
        <dbReference type="Proteomes" id="UP001141327"/>
    </source>
</evidence>
<name>A0ABQ8UNM8_9EUKA</name>
<keyword evidence="3" id="KW-1185">Reference proteome</keyword>
<dbReference type="Gene3D" id="3.80.10.10">
    <property type="entry name" value="Ribonuclease Inhibitor"/>
    <property type="match status" value="2"/>
</dbReference>
<gene>
    <name evidence="2" type="ORF">PAPYR_3032</name>
</gene>
<accession>A0ABQ8UNM8</accession>
<proteinExistence type="predicted"/>
<reference evidence="2" key="1">
    <citation type="journal article" date="2022" name="bioRxiv">
        <title>Genomics of Preaxostyla Flagellates Illuminates Evolutionary Transitions and the Path Towards Mitochondrial Loss.</title>
        <authorList>
            <person name="Novak L.V.F."/>
            <person name="Treitli S.C."/>
            <person name="Pyrih J."/>
            <person name="Halakuc P."/>
            <person name="Pipaliya S.V."/>
            <person name="Vacek V."/>
            <person name="Brzon O."/>
            <person name="Soukal P."/>
            <person name="Eme L."/>
            <person name="Dacks J.B."/>
            <person name="Karnkowska A."/>
            <person name="Elias M."/>
            <person name="Hampl V."/>
        </authorList>
    </citation>
    <scope>NUCLEOTIDE SEQUENCE</scope>
    <source>
        <strain evidence="2">RCP-MX</strain>
    </source>
</reference>
<comment type="caution">
    <text evidence="2">The sequence shown here is derived from an EMBL/GenBank/DDBJ whole genome shotgun (WGS) entry which is preliminary data.</text>
</comment>
<feature type="region of interest" description="Disordered" evidence="1">
    <location>
        <begin position="775"/>
        <end position="820"/>
    </location>
</feature>
<evidence type="ECO:0000313" key="2">
    <source>
        <dbReference type="EMBL" id="KAJ4460784.1"/>
    </source>
</evidence>
<dbReference type="EMBL" id="JAPMOS010000011">
    <property type="protein sequence ID" value="KAJ4460784.1"/>
    <property type="molecule type" value="Genomic_DNA"/>
</dbReference>
<feature type="region of interest" description="Disordered" evidence="1">
    <location>
        <begin position="584"/>
        <end position="610"/>
    </location>
</feature>
<feature type="region of interest" description="Disordered" evidence="1">
    <location>
        <begin position="130"/>
        <end position="149"/>
    </location>
</feature>
<dbReference type="Proteomes" id="UP001141327">
    <property type="component" value="Unassembled WGS sequence"/>
</dbReference>
<evidence type="ECO:0000256" key="1">
    <source>
        <dbReference type="SAM" id="MobiDB-lite"/>
    </source>
</evidence>
<organism evidence="2 3">
    <name type="scientific">Paratrimastix pyriformis</name>
    <dbReference type="NCBI Taxonomy" id="342808"/>
    <lineage>
        <taxon>Eukaryota</taxon>
        <taxon>Metamonada</taxon>
        <taxon>Preaxostyla</taxon>
        <taxon>Paratrimastigidae</taxon>
        <taxon>Paratrimastix</taxon>
    </lineage>
</organism>
<feature type="compositionally biased region" description="Pro residues" evidence="1">
    <location>
        <begin position="585"/>
        <end position="599"/>
    </location>
</feature>
<dbReference type="SUPFAM" id="SSF52047">
    <property type="entry name" value="RNI-like"/>
    <property type="match status" value="1"/>
</dbReference>
<dbReference type="PANTHER" id="PTHR13318:SF190">
    <property type="entry name" value="PARTNER OF PAIRED, ISOFORM B"/>
    <property type="match status" value="1"/>
</dbReference>
<sequence>MRRVKHGTTDDDDEKSAVDPAFAQLPDELLGLILFGQPVLTVGQQAIFADVCRRWRGVFSVRVSISDHPTPLSDYQLILRPVPTLRPPSSPRFFALVHRCRALETLILDGLNEPFPLKALCHWGGGGGGDGGGGGGGGGTPPSGPPGRHPLRVLSLLGMATPGGPLRGLLPRLGNLRVLRLTVAEDPNGLLGQLGRHCPLLEGLCLQGPTEAAAFLRADLLAALPRLRHLSAISLCLGPEGSPGGLAPGGLETLVCRYEPRPAALLARCGGPGLRHLEVQMALSEAAFEGLLGAGCTRLECLVLPECAPLGPAALAFITANAALTRFVCRTGRTAWMGVGLPPAPGGGGLDGLAGALGQLQGLEEVEVEFPDRQADLLALVPRLPRLRRCLVHMSVPLPPQAAPPPFGWEPPAGALLTDLALIQCRLAGARLVLPSLRRAQLRGCTVERLEVAAPRLEALDMGGTRVHQVLLRCPALARWSCPEAPADVVALCPMPCLEALPWELTRPHEVRLVGACPGLAALTMRLRGPALVAEGAGLLARLDERTPRLAQAAIELSGAPLPARMEARFPAALRSLRLALASPEQPPPTAKQQPPPQPAAGGGSPQAGSSLTVVAAGATEAELLLGPHQACRLGAPALERLLLTGRPGPATLGLDPPLASGLRVLQLQGMHGLGAPALEGLLGAAPGLEEADIREWWAPAARLRVHGPRLRRLGLTGATRLGALELSCPRLAALALAHCPVLAALVLDCPALGAAQLAACPSLRRVQLRRPCPTFALRPPPRPPIRIEQPAPARPAPPRARNGVHPPARSPAHPKGSPD</sequence>
<dbReference type="PANTHER" id="PTHR13318">
    <property type="entry name" value="PARTNER OF PAIRED, ISOFORM B-RELATED"/>
    <property type="match status" value="1"/>
</dbReference>